<dbReference type="Gene3D" id="3.40.630.30">
    <property type="match status" value="1"/>
</dbReference>
<keyword evidence="3" id="KW-0687">Ribonucleoprotein</keyword>
<reference evidence="3 4" key="1">
    <citation type="submission" date="2019-03" db="EMBL/GenBank/DDBJ databases">
        <title>Genomic Encyclopedia of Type Strains, Phase IV (KMG-IV): sequencing the most valuable type-strain genomes for metagenomic binning, comparative biology and taxonomic classification.</title>
        <authorList>
            <person name="Goeker M."/>
        </authorList>
    </citation>
    <scope>NUCLEOTIDE SEQUENCE [LARGE SCALE GENOMIC DNA]</scope>
    <source>
        <strain evidence="3 4">LX-B</strain>
    </source>
</reference>
<gene>
    <name evidence="3" type="ORF">EDC14_103246</name>
</gene>
<protein>
    <submittedName>
        <fullName evidence="3">Ribosomal protein S18 acetylase RimI-like enzyme</fullName>
    </submittedName>
</protein>
<proteinExistence type="predicted"/>
<dbReference type="InterPro" id="IPR000182">
    <property type="entry name" value="GNAT_dom"/>
</dbReference>
<evidence type="ECO:0000259" key="2">
    <source>
        <dbReference type="PROSITE" id="PS51186"/>
    </source>
</evidence>
<dbReference type="InterPro" id="IPR016181">
    <property type="entry name" value="Acyl_CoA_acyltransferase"/>
</dbReference>
<keyword evidence="1" id="KW-0808">Transferase</keyword>
<dbReference type="SUPFAM" id="SSF55729">
    <property type="entry name" value="Acyl-CoA N-acyltransferases (Nat)"/>
    <property type="match status" value="1"/>
</dbReference>
<dbReference type="AlphaFoldDB" id="A0A4R1R846"/>
<comment type="caution">
    <text evidence="3">The sequence shown here is derived from an EMBL/GenBank/DDBJ whole genome shotgun (WGS) entry which is preliminary data.</text>
</comment>
<dbReference type="GO" id="GO:0005840">
    <property type="term" value="C:ribosome"/>
    <property type="evidence" value="ECO:0007669"/>
    <property type="project" value="UniProtKB-KW"/>
</dbReference>
<dbReference type="PANTHER" id="PTHR13947">
    <property type="entry name" value="GNAT FAMILY N-ACETYLTRANSFERASE"/>
    <property type="match status" value="1"/>
</dbReference>
<dbReference type="OrthoDB" id="9794566at2"/>
<evidence type="ECO:0000313" key="4">
    <source>
        <dbReference type="Proteomes" id="UP000295008"/>
    </source>
</evidence>
<dbReference type="EMBL" id="SLUN01000032">
    <property type="protein sequence ID" value="TCL61813.1"/>
    <property type="molecule type" value="Genomic_DNA"/>
</dbReference>
<accession>A0A4R1R846</accession>
<feature type="domain" description="N-acetyltransferase" evidence="2">
    <location>
        <begin position="107"/>
        <end position="258"/>
    </location>
</feature>
<dbReference type="CDD" id="cd04301">
    <property type="entry name" value="NAT_SF"/>
    <property type="match status" value="1"/>
</dbReference>
<sequence length="265" mass="30040">MRRGAIGLTIGGLQLRELEWDTRFFGQKMGRIMIDPAPEPADFSENAWRRIFEVASRQKYEFLLCEAEATQAQIIQTLSTMGGSLADVLLTLSYNLEKDLMQQRLDSPAVPASEADLPGIIAIAGDSFRQSRFFRDRRFDPGKAGQLYPEWVRNAFQTTEDFYVIKQQEAVAAFISLQKQEELLSIRLLAVEPDCRGMGLGEKLVDWAIDYAAANRLRRITVGTQVSNYPALRLYEKMGFRVERALYRFHFWLASPSQLGMGGLG</sequence>
<keyword evidence="3" id="KW-0689">Ribosomal protein</keyword>
<dbReference type="PANTHER" id="PTHR13947:SF37">
    <property type="entry name" value="LD18367P"/>
    <property type="match status" value="1"/>
</dbReference>
<evidence type="ECO:0000313" key="3">
    <source>
        <dbReference type="EMBL" id="TCL61813.1"/>
    </source>
</evidence>
<name>A0A4R1R846_HYDET</name>
<evidence type="ECO:0000256" key="1">
    <source>
        <dbReference type="ARBA" id="ARBA00022679"/>
    </source>
</evidence>
<keyword evidence="4" id="KW-1185">Reference proteome</keyword>
<dbReference type="PROSITE" id="PS51186">
    <property type="entry name" value="GNAT"/>
    <property type="match status" value="1"/>
</dbReference>
<dbReference type="InterPro" id="IPR050769">
    <property type="entry name" value="NAT_camello-type"/>
</dbReference>
<dbReference type="Proteomes" id="UP000295008">
    <property type="component" value="Unassembled WGS sequence"/>
</dbReference>
<organism evidence="3 4">
    <name type="scientific">Hydrogenispora ethanolica</name>
    <dbReference type="NCBI Taxonomy" id="1082276"/>
    <lineage>
        <taxon>Bacteria</taxon>
        <taxon>Bacillati</taxon>
        <taxon>Bacillota</taxon>
        <taxon>Hydrogenispora</taxon>
    </lineage>
</organism>
<dbReference type="GO" id="GO:0008080">
    <property type="term" value="F:N-acetyltransferase activity"/>
    <property type="evidence" value="ECO:0007669"/>
    <property type="project" value="InterPro"/>
</dbReference>
<dbReference type="Pfam" id="PF00583">
    <property type="entry name" value="Acetyltransf_1"/>
    <property type="match status" value="1"/>
</dbReference>